<evidence type="ECO:0000259" key="8">
    <source>
        <dbReference type="PROSITE" id="PS50110"/>
    </source>
</evidence>
<feature type="domain" description="OmpR/PhoB-type" evidence="9">
    <location>
        <begin position="131"/>
        <end position="227"/>
    </location>
</feature>
<dbReference type="SMART" id="SM00862">
    <property type="entry name" value="Trans_reg_C"/>
    <property type="match status" value="1"/>
</dbReference>
<name>A0A0P6XCM2_9CHLR</name>
<feature type="DNA-binding region" description="OmpR/PhoB-type" evidence="7">
    <location>
        <begin position="131"/>
        <end position="227"/>
    </location>
</feature>
<dbReference type="InterPro" id="IPR036388">
    <property type="entry name" value="WH-like_DNA-bd_sf"/>
</dbReference>
<keyword evidence="1 6" id="KW-0597">Phosphoprotein</keyword>
<dbReference type="GO" id="GO:0000156">
    <property type="term" value="F:phosphorelay response regulator activity"/>
    <property type="evidence" value="ECO:0007669"/>
    <property type="project" value="TreeGrafter"/>
</dbReference>
<keyword evidence="4 7" id="KW-0238">DNA-binding</keyword>
<evidence type="ECO:0000313" key="10">
    <source>
        <dbReference type="EMBL" id="KPL72622.1"/>
    </source>
</evidence>
<dbReference type="FunFam" id="3.40.50.2300:FF:000001">
    <property type="entry name" value="DNA-binding response regulator PhoB"/>
    <property type="match status" value="1"/>
</dbReference>
<dbReference type="RefSeq" id="WP_062421321.1">
    <property type="nucleotide sequence ID" value="NZ_BBYA01000008.1"/>
</dbReference>
<dbReference type="AlphaFoldDB" id="A0A0P6XCM2"/>
<dbReference type="InterPro" id="IPR011006">
    <property type="entry name" value="CheY-like_superfamily"/>
</dbReference>
<keyword evidence="3" id="KW-0805">Transcription regulation</keyword>
<protein>
    <submittedName>
        <fullName evidence="10">Transcriptional regulator</fullName>
    </submittedName>
</protein>
<evidence type="ECO:0000256" key="6">
    <source>
        <dbReference type="PROSITE-ProRule" id="PRU00169"/>
    </source>
</evidence>
<dbReference type="SUPFAM" id="SSF52172">
    <property type="entry name" value="CheY-like"/>
    <property type="match status" value="1"/>
</dbReference>
<dbReference type="PANTHER" id="PTHR48111:SF40">
    <property type="entry name" value="PHOSPHATE REGULON TRANSCRIPTIONAL REGULATORY PROTEIN PHOB"/>
    <property type="match status" value="1"/>
</dbReference>
<dbReference type="OrthoDB" id="9790454at2"/>
<dbReference type="GO" id="GO:0032993">
    <property type="term" value="C:protein-DNA complex"/>
    <property type="evidence" value="ECO:0007669"/>
    <property type="project" value="TreeGrafter"/>
</dbReference>
<dbReference type="GO" id="GO:0005829">
    <property type="term" value="C:cytosol"/>
    <property type="evidence" value="ECO:0007669"/>
    <property type="project" value="TreeGrafter"/>
</dbReference>
<evidence type="ECO:0000256" key="4">
    <source>
        <dbReference type="ARBA" id="ARBA00023125"/>
    </source>
</evidence>
<dbReference type="GO" id="GO:0000976">
    <property type="term" value="F:transcription cis-regulatory region binding"/>
    <property type="evidence" value="ECO:0007669"/>
    <property type="project" value="TreeGrafter"/>
</dbReference>
<reference evidence="10 11" key="1">
    <citation type="submission" date="2015-07" db="EMBL/GenBank/DDBJ databases">
        <title>Genome sequence of Leptolinea tardivitalis DSM 16556.</title>
        <authorList>
            <person name="Hemp J."/>
            <person name="Ward L.M."/>
            <person name="Pace L.A."/>
            <person name="Fischer W.W."/>
        </authorList>
    </citation>
    <scope>NUCLEOTIDE SEQUENCE [LARGE SCALE GENOMIC DNA]</scope>
    <source>
        <strain evidence="10 11">YMTK-2</strain>
    </source>
</reference>
<proteinExistence type="predicted"/>
<dbReference type="InterPro" id="IPR001789">
    <property type="entry name" value="Sig_transdc_resp-reg_receiver"/>
</dbReference>
<dbReference type="GO" id="GO:0006355">
    <property type="term" value="P:regulation of DNA-templated transcription"/>
    <property type="evidence" value="ECO:0007669"/>
    <property type="project" value="InterPro"/>
</dbReference>
<dbReference type="Gene3D" id="3.40.50.2300">
    <property type="match status" value="1"/>
</dbReference>
<dbReference type="Pfam" id="PF00486">
    <property type="entry name" value="Trans_reg_C"/>
    <property type="match status" value="1"/>
</dbReference>
<dbReference type="PANTHER" id="PTHR48111">
    <property type="entry name" value="REGULATOR OF RPOS"/>
    <property type="match status" value="1"/>
</dbReference>
<dbReference type="PROSITE" id="PS50110">
    <property type="entry name" value="RESPONSE_REGULATORY"/>
    <property type="match status" value="1"/>
</dbReference>
<dbReference type="EMBL" id="LGCK01000007">
    <property type="protein sequence ID" value="KPL72622.1"/>
    <property type="molecule type" value="Genomic_DNA"/>
</dbReference>
<organism evidence="10 11">
    <name type="scientific">Leptolinea tardivitalis</name>
    <dbReference type="NCBI Taxonomy" id="229920"/>
    <lineage>
        <taxon>Bacteria</taxon>
        <taxon>Bacillati</taxon>
        <taxon>Chloroflexota</taxon>
        <taxon>Anaerolineae</taxon>
        <taxon>Anaerolineales</taxon>
        <taxon>Anaerolineaceae</taxon>
        <taxon>Leptolinea</taxon>
    </lineage>
</organism>
<dbReference type="InterPro" id="IPR001867">
    <property type="entry name" value="OmpR/PhoB-type_DNA-bd"/>
</dbReference>
<dbReference type="Gene3D" id="6.10.250.690">
    <property type="match status" value="1"/>
</dbReference>
<dbReference type="Proteomes" id="UP000050430">
    <property type="component" value="Unassembled WGS sequence"/>
</dbReference>
<dbReference type="PROSITE" id="PS51755">
    <property type="entry name" value="OMPR_PHOB"/>
    <property type="match status" value="1"/>
</dbReference>
<dbReference type="STRING" id="229920.ADM99_05840"/>
<feature type="modified residue" description="4-aspartylphosphate" evidence="6">
    <location>
        <position position="54"/>
    </location>
</feature>
<accession>A0A0P6XCM2</accession>
<keyword evidence="2" id="KW-0902">Two-component regulatory system</keyword>
<comment type="caution">
    <text evidence="10">The sequence shown here is derived from an EMBL/GenBank/DDBJ whole genome shotgun (WGS) entry which is preliminary data.</text>
</comment>
<evidence type="ECO:0000256" key="7">
    <source>
        <dbReference type="PROSITE-ProRule" id="PRU01091"/>
    </source>
</evidence>
<evidence type="ECO:0000256" key="2">
    <source>
        <dbReference type="ARBA" id="ARBA00023012"/>
    </source>
</evidence>
<evidence type="ECO:0000256" key="5">
    <source>
        <dbReference type="ARBA" id="ARBA00023163"/>
    </source>
</evidence>
<evidence type="ECO:0000259" key="9">
    <source>
        <dbReference type="PROSITE" id="PS51755"/>
    </source>
</evidence>
<dbReference type="Pfam" id="PF00072">
    <property type="entry name" value="Response_reg"/>
    <property type="match status" value="1"/>
</dbReference>
<gene>
    <name evidence="10" type="ORF">ADM99_05840</name>
</gene>
<dbReference type="CDD" id="cd00383">
    <property type="entry name" value="trans_reg_C"/>
    <property type="match status" value="1"/>
</dbReference>
<feature type="domain" description="Response regulatory" evidence="8">
    <location>
        <begin position="5"/>
        <end position="119"/>
    </location>
</feature>
<evidence type="ECO:0000256" key="1">
    <source>
        <dbReference type="ARBA" id="ARBA00022553"/>
    </source>
</evidence>
<sequence length="227" mass="25881">MTDELILLVDDEPNIIQLAKMYLEREGYRIISEADGKSALEAIKTRKPNLVVLDVMLPEMDGLEVCKRLRREKNNIPVIMLTARDDDIDKILGLELGADDYMTKPFNPRELTARVKVILRRSERFGKETSGEMVRVGELVIDPARREVYLGDQPLSLRTQEFEVLWVLAKNRGLVLTREKLLNLAWGFEYFGQTRTVDVHIAQLRSKIEGSGVHIETVTGIGYKLTA</sequence>
<dbReference type="SMART" id="SM00448">
    <property type="entry name" value="REC"/>
    <property type="match status" value="1"/>
</dbReference>
<evidence type="ECO:0000256" key="3">
    <source>
        <dbReference type="ARBA" id="ARBA00023015"/>
    </source>
</evidence>
<dbReference type="Gene3D" id="1.10.10.10">
    <property type="entry name" value="Winged helix-like DNA-binding domain superfamily/Winged helix DNA-binding domain"/>
    <property type="match status" value="1"/>
</dbReference>
<dbReference type="SUPFAM" id="SSF46894">
    <property type="entry name" value="C-terminal effector domain of the bipartite response regulators"/>
    <property type="match status" value="1"/>
</dbReference>
<evidence type="ECO:0000313" key="11">
    <source>
        <dbReference type="Proteomes" id="UP000050430"/>
    </source>
</evidence>
<keyword evidence="5" id="KW-0804">Transcription</keyword>
<keyword evidence="11" id="KW-1185">Reference proteome</keyword>
<dbReference type="InterPro" id="IPR016032">
    <property type="entry name" value="Sig_transdc_resp-reg_C-effctor"/>
</dbReference>
<dbReference type="InterPro" id="IPR039420">
    <property type="entry name" value="WalR-like"/>
</dbReference>